<gene>
    <name evidence="3" type="ORF">B8b_016</name>
</gene>
<dbReference type="Pfam" id="PF24729">
    <property type="entry name" value="Acb2_Tad1_hairpin"/>
    <property type="match status" value="1"/>
</dbReference>
<dbReference type="InterPro" id="IPR056098">
    <property type="entry name" value="Acb2/Tad1_hairpin"/>
</dbReference>
<name>A0A076G7K2_9CAUD</name>
<organism evidence="3">
    <name type="scientific">Pseudoalteromonas phage B8b</name>
    <dbReference type="NCBI Taxonomy" id="1506997"/>
    <lineage>
        <taxon>Viruses</taxon>
        <taxon>Duplodnaviria</taxon>
        <taxon>Heunggongvirae</taxon>
        <taxon>Uroviricota</taxon>
        <taxon>Caudoviricetes</taxon>
    </lineage>
</organism>
<dbReference type="GO" id="GO:0000166">
    <property type="term" value="F:nucleotide binding"/>
    <property type="evidence" value="ECO:0007669"/>
    <property type="project" value="UniProtKB-KW"/>
</dbReference>
<evidence type="ECO:0000259" key="2">
    <source>
        <dbReference type="Pfam" id="PF24729"/>
    </source>
</evidence>
<proteinExistence type="predicted"/>
<keyword evidence="1" id="KW-0547">Nucleotide-binding</keyword>
<evidence type="ECO:0000256" key="1">
    <source>
        <dbReference type="ARBA" id="ARBA00022741"/>
    </source>
</evidence>
<evidence type="ECO:0000313" key="3">
    <source>
        <dbReference type="EMBL" id="AII27467.1"/>
    </source>
</evidence>
<protein>
    <recommendedName>
        <fullName evidence="2">Acb2/Tad1 hairpin domain-containing protein</fullName>
    </recommendedName>
</protein>
<dbReference type="EMBL" id="KJ944830">
    <property type="protein sequence ID" value="AII27467.1"/>
    <property type="molecule type" value="Genomic_DNA"/>
</dbReference>
<sequence>MENQHRKITGYRELTQQDVNDMNDIKAEGERLKTVIAAMRSRKEIDQRWVSIAETHLQQGIMAAVRAVAQPNSF</sequence>
<feature type="domain" description="Acb2/Tad1 hairpin" evidence="2">
    <location>
        <begin position="8"/>
        <end position="69"/>
    </location>
</feature>
<reference evidence="3" key="1">
    <citation type="journal article" date="2015" name="PLoS ONE">
        <title>Life-style and genome structure of marine pseudoalteromonas siphovirus b8b isolated from the northwestern mediterranean sea.</title>
        <authorList>
            <person name="Lara E."/>
            <person name="Holmfeldt K."/>
            <person name="Solonenko N."/>
            <person name="Sa E.L."/>
            <person name="Ignacio-Espinoza J.C."/>
            <person name="Cornejo-Castillo F.M."/>
            <person name="Verberkmoes N.C."/>
            <person name="Vaque D."/>
            <person name="Sullivan M.B."/>
            <person name="Acinas S.G."/>
        </authorList>
    </citation>
    <scope>NUCLEOTIDE SEQUENCE [LARGE SCALE GENOMIC DNA]</scope>
</reference>
<accession>A0A076G7K2</accession>